<dbReference type="Proteomes" id="UP000814128">
    <property type="component" value="Unassembled WGS sequence"/>
</dbReference>
<proteinExistence type="predicted"/>
<gene>
    <name evidence="1" type="ORF">K488DRAFT_39929</name>
</gene>
<reference evidence="1" key="1">
    <citation type="submission" date="2021-02" db="EMBL/GenBank/DDBJ databases">
        <authorList>
            <consortium name="DOE Joint Genome Institute"/>
            <person name="Ahrendt S."/>
            <person name="Looney B.P."/>
            <person name="Miyauchi S."/>
            <person name="Morin E."/>
            <person name="Drula E."/>
            <person name="Courty P.E."/>
            <person name="Chicoki N."/>
            <person name="Fauchery L."/>
            <person name="Kohler A."/>
            <person name="Kuo A."/>
            <person name="Labutti K."/>
            <person name="Pangilinan J."/>
            <person name="Lipzen A."/>
            <person name="Riley R."/>
            <person name="Andreopoulos W."/>
            <person name="He G."/>
            <person name="Johnson J."/>
            <person name="Barry K.W."/>
            <person name="Grigoriev I.V."/>
            <person name="Nagy L."/>
            <person name="Hibbett D."/>
            <person name="Henrissat B."/>
            <person name="Matheny P.B."/>
            <person name="Labbe J."/>
            <person name="Martin F."/>
        </authorList>
    </citation>
    <scope>NUCLEOTIDE SEQUENCE</scope>
    <source>
        <strain evidence="1">EC-137</strain>
    </source>
</reference>
<organism evidence="1 2">
    <name type="scientific">Vararia minispora EC-137</name>
    <dbReference type="NCBI Taxonomy" id="1314806"/>
    <lineage>
        <taxon>Eukaryota</taxon>
        <taxon>Fungi</taxon>
        <taxon>Dikarya</taxon>
        <taxon>Basidiomycota</taxon>
        <taxon>Agaricomycotina</taxon>
        <taxon>Agaricomycetes</taxon>
        <taxon>Russulales</taxon>
        <taxon>Lachnocladiaceae</taxon>
        <taxon>Vararia</taxon>
    </lineage>
</organism>
<sequence>MTAGELRHLSFLDLVKLCGNYRLASITSTARPVPFRATPDGPPVGLLLPSVLEALAAHNTLRRDGSQLEYWIMRDDSFVSFAPELSTPAARTRAMQETTIWWRDTGRFESIISPRLWRGEWYAVYVDPFGPLSVDGGDPTQEADDGENPNYAFSMERSACALFGVVTYGVHMTVYEKDDDGTVRIWVPRRSATKQTWPGTLDNSIAGGIPARSSPRWSLAKESMEEGSIPEALVDKYAIAVGAISYFFQTKDKALQPEVEFVYDMCVPKVEGLRLSPGDTEVETFKLMPLEEVIEHMHAGEFKPNCALVLIDFLIRNGYLTPDNEPHYLDIITRMHDRFSYEHW</sequence>
<name>A0ACB8R037_9AGAM</name>
<evidence type="ECO:0000313" key="1">
    <source>
        <dbReference type="EMBL" id="KAI0036981.1"/>
    </source>
</evidence>
<keyword evidence="2" id="KW-1185">Reference proteome</keyword>
<dbReference type="EMBL" id="MU273466">
    <property type="protein sequence ID" value="KAI0036981.1"/>
    <property type="molecule type" value="Genomic_DNA"/>
</dbReference>
<evidence type="ECO:0000313" key="2">
    <source>
        <dbReference type="Proteomes" id="UP000814128"/>
    </source>
</evidence>
<comment type="caution">
    <text evidence="1">The sequence shown here is derived from an EMBL/GenBank/DDBJ whole genome shotgun (WGS) entry which is preliminary data.</text>
</comment>
<protein>
    <submittedName>
        <fullName evidence="1">NUDIX hydrolase domain-like protein</fullName>
    </submittedName>
</protein>
<reference evidence="1" key="2">
    <citation type="journal article" date="2022" name="New Phytol.">
        <title>Evolutionary transition to the ectomycorrhizal habit in the genomes of a hyperdiverse lineage of mushroom-forming fungi.</title>
        <authorList>
            <person name="Looney B."/>
            <person name="Miyauchi S."/>
            <person name="Morin E."/>
            <person name="Drula E."/>
            <person name="Courty P.E."/>
            <person name="Kohler A."/>
            <person name="Kuo A."/>
            <person name="LaButti K."/>
            <person name="Pangilinan J."/>
            <person name="Lipzen A."/>
            <person name="Riley R."/>
            <person name="Andreopoulos W."/>
            <person name="He G."/>
            <person name="Johnson J."/>
            <person name="Nolan M."/>
            <person name="Tritt A."/>
            <person name="Barry K.W."/>
            <person name="Grigoriev I.V."/>
            <person name="Nagy L.G."/>
            <person name="Hibbett D."/>
            <person name="Henrissat B."/>
            <person name="Matheny P.B."/>
            <person name="Labbe J."/>
            <person name="Martin F.M."/>
        </authorList>
    </citation>
    <scope>NUCLEOTIDE SEQUENCE</scope>
    <source>
        <strain evidence="1">EC-137</strain>
    </source>
</reference>
<accession>A0ACB8R037</accession>